<keyword evidence="1" id="KW-0812">Transmembrane</keyword>
<organism evidence="2">
    <name type="scientific">Sarcoptes scabiei</name>
    <name type="common">Itch mite</name>
    <name type="synonym">Acarus scabiei</name>
    <dbReference type="NCBI Taxonomy" id="52283"/>
    <lineage>
        <taxon>Eukaryota</taxon>
        <taxon>Metazoa</taxon>
        <taxon>Ecdysozoa</taxon>
        <taxon>Arthropoda</taxon>
        <taxon>Chelicerata</taxon>
        <taxon>Arachnida</taxon>
        <taxon>Acari</taxon>
        <taxon>Acariformes</taxon>
        <taxon>Sarcoptiformes</taxon>
        <taxon>Astigmata</taxon>
        <taxon>Psoroptidia</taxon>
        <taxon>Sarcoptoidea</taxon>
        <taxon>Sarcoptidae</taxon>
        <taxon>Sarcoptinae</taxon>
        <taxon>Sarcoptes</taxon>
    </lineage>
</organism>
<keyword evidence="4" id="KW-1185">Reference proteome</keyword>
<name>A0A834RC64_SARSC</name>
<evidence type="ECO:0000313" key="3">
    <source>
        <dbReference type="EnsemblMetazoa" id="KAF7493803.1"/>
    </source>
</evidence>
<dbReference type="OrthoDB" id="6511560at2759"/>
<evidence type="ECO:0000313" key="2">
    <source>
        <dbReference type="EMBL" id="KAF7493803.1"/>
    </source>
</evidence>
<protein>
    <submittedName>
        <fullName evidence="2 3">Uncharacterized protein</fullName>
    </submittedName>
</protein>
<sequence length="460" mass="52220">MKTLGYIASIDHSVSELFDISGRVNQSKKSKYHPDSHLCSKVIITIMFLFINQVQCKQIFLDDGHPEIIVIPYKYSYGFPTFCQLNITQQKYELLRLHYQKCQDDNVKQFDLTAQNMLTDSKEFCCFLKSVLECEKVILTQCDPSYNEFNTEETEQLMQGCLLWPVNKCLIEKKLNQKSTPDWVYITSGTVGGAIIVLATAYWLLGSYRRMLWANFAGRGVNLDLVSNILQRRNWTKKILNPKPFSDVPIHSTTPTTSTSIDGELGIRKIRSIDKIPSFRMFEKKSIYFEIPSSGSSSDSVDVLFREKLINSNFKGRNGVAIPVENPDPYNNFIWSDDSSSPSISPASSVGSSLASDDFVPLLPQYPGAKLPRVIGALYHDHYGSPLKGVKYQHLLDPIVKHDLIMPAKEAWLNTQSSPDLLSKLRPQTVDVDVPTTSFHRHLRVLLRFSRMSSVKLQCL</sequence>
<evidence type="ECO:0000313" key="4">
    <source>
        <dbReference type="Proteomes" id="UP000070412"/>
    </source>
</evidence>
<proteinExistence type="predicted"/>
<gene>
    <name evidence="2" type="ORF">SSS_8744</name>
</gene>
<dbReference type="Proteomes" id="UP000070412">
    <property type="component" value="Unassembled WGS sequence"/>
</dbReference>
<keyword evidence="1" id="KW-0472">Membrane</keyword>
<dbReference type="EnsemblMetazoa" id="SSS_8744s_mrna">
    <property type="protein sequence ID" value="KAF7493803.1"/>
    <property type="gene ID" value="SSS_8744"/>
</dbReference>
<reference evidence="3" key="3">
    <citation type="submission" date="2022-06" db="UniProtKB">
        <authorList>
            <consortium name="EnsemblMetazoa"/>
        </authorList>
    </citation>
    <scope>IDENTIFICATION</scope>
</reference>
<reference evidence="2" key="2">
    <citation type="submission" date="2020-01" db="EMBL/GenBank/DDBJ databases">
        <authorList>
            <person name="Korhonen P.K.K."/>
            <person name="Guangxu M.G."/>
            <person name="Wang T.W."/>
            <person name="Stroehlein A.J.S."/>
            <person name="Young N.D."/>
            <person name="Ang C.-S.A."/>
            <person name="Fernando D.W.F."/>
            <person name="Lu H.L."/>
            <person name="Taylor S.T."/>
            <person name="Ehtesham M.E.M."/>
            <person name="Najaraj S.H.N."/>
            <person name="Harsha G.H.G."/>
            <person name="Madugundu A.M."/>
            <person name="Renuse S.R."/>
            <person name="Holt D.H."/>
            <person name="Pandey A.P."/>
            <person name="Papenfuss A.P."/>
            <person name="Gasser R.B.G."/>
            <person name="Fischer K.F."/>
        </authorList>
    </citation>
    <scope>NUCLEOTIDE SEQUENCE</scope>
    <source>
        <strain evidence="2">SSS_KF_BRIS2020</strain>
    </source>
</reference>
<reference evidence="4" key="1">
    <citation type="journal article" date="2020" name="PLoS Negl. Trop. Dis.">
        <title>High-quality nuclear genome for Sarcoptes scabiei-A critical resource for a neglected parasite.</title>
        <authorList>
            <person name="Korhonen P.K."/>
            <person name="Gasser R.B."/>
            <person name="Ma G."/>
            <person name="Wang T."/>
            <person name="Stroehlein A.J."/>
            <person name="Young N.D."/>
            <person name="Ang C.S."/>
            <person name="Fernando D.D."/>
            <person name="Lu H.C."/>
            <person name="Taylor S."/>
            <person name="Reynolds S.L."/>
            <person name="Mofiz E."/>
            <person name="Najaraj S.H."/>
            <person name="Gowda H."/>
            <person name="Madugundu A."/>
            <person name="Renuse S."/>
            <person name="Holt D."/>
            <person name="Pandey A."/>
            <person name="Papenfuss A.T."/>
            <person name="Fischer K."/>
        </authorList>
    </citation>
    <scope>NUCLEOTIDE SEQUENCE [LARGE SCALE GENOMIC DNA]</scope>
</reference>
<accession>A0A834RC64</accession>
<evidence type="ECO:0000256" key="1">
    <source>
        <dbReference type="SAM" id="Phobius"/>
    </source>
</evidence>
<keyword evidence="1" id="KW-1133">Transmembrane helix</keyword>
<dbReference type="EMBL" id="WVUK01000055">
    <property type="protein sequence ID" value="KAF7493803.1"/>
    <property type="molecule type" value="Genomic_DNA"/>
</dbReference>
<dbReference type="AlphaFoldDB" id="A0A834RC64"/>
<feature type="transmembrane region" description="Helical" evidence="1">
    <location>
        <begin position="183"/>
        <end position="205"/>
    </location>
</feature>